<name>A0A1E1EYC9_9SPHN</name>
<accession>A0A1E1EYC9</accession>
<dbReference type="GO" id="GO:0003746">
    <property type="term" value="F:translation elongation factor activity"/>
    <property type="evidence" value="ECO:0007669"/>
    <property type="project" value="UniProtKB-KW"/>
</dbReference>
<dbReference type="PIRSF" id="PIRSF006092">
    <property type="entry name" value="GreA_GreB"/>
    <property type="match status" value="1"/>
</dbReference>
<evidence type="ECO:0000259" key="1">
    <source>
        <dbReference type="Pfam" id="PF01272"/>
    </source>
</evidence>
<dbReference type="AlphaFoldDB" id="A0A1E1EYC9"/>
<dbReference type="GO" id="GO:0006354">
    <property type="term" value="P:DNA-templated transcription elongation"/>
    <property type="evidence" value="ECO:0007669"/>
    <property type="project" value="TreeGrafter"/>
</dbReference>
<dbReference type="SUPFAM" id="SSF54534">
    <property type="entry name" value="FKBP-like"/>
    <property type="match status" value="1"/>
</dbReference>
<proteinExistence type="predicted"/>
<dbReference type="PANTHER" id="PTHR30437:SF5">
    <property type="entry name" value="REGULATOR OF NUCLEOSIDE DIPHOSPHATE KINASE"/>
    <property type="match status" value="1"/>
</dbReference>
<keyword evidence="2" id="KW-0648">Protein biosynthesis</keyword>
<feature type="domain" description="Transcription elongation factor GreA/GreB C-terminal" evidence="1">
    <location>
        <begin position="56"/>
        <end position="131"/>
    </location>
</feature>
<evidence type="ECO:0000313" key="2">
    <source>
        <dbReference type="EMBL" id="BAV63264.1"/>
    </source>
</evidence>
<dbReference type="GO" id="GO:0032784">
    <property type="term" value="P:regulation of DNA-templated transcription elongation"/>
    <property type="evidence" value="ECO:0007669"/>
    <property type="project" value="InterPro"/>
</dbReference>
<dbReference type="InterPro" id="IPR036953">
    <property type="entry name" value="GreA/GreB_C_sf"/>
</dbReference>
<dbReference type="InterPro" id="IPR023459">
    <property type="entry name" value="Tscrpt_elong_fac_GreA/B_fam"/>
</dbReference>
<keyword evidence="2" id="KW-0251">Elongation factor</keyword>
<reference evidence="2 3" key="1">
    <citation type="submission" date="2016-10" db="EMBL/GenBank/DDBJ databases">
        <title>Complete Genome Sequence of the Nonylphenol-Degrading Bacterium Sphingobium cloacae JCM 10874T.</title>
        <authorList>
            <person name="Ootsuka M."/>
            <person name="Nishizawa T."/>
            <person name="Ohta H."/>
        </authorList>
    </citation>
    <scope>NUCLEOTIDE SEQUENCE [LARGE SCALE GENOMIC DNA]</scope>
    <source>
        <strain evidence="2 3">JCM 10874</strain>
    </source>
</reference>
<dbReference type="Pfam" id="PF01272">
    <property type="entry name" value="GreA_GreB"/>
    <property type="match status" value="1"/>
</dbReference>
<dbReference type="Proteomes" id="UP000218272">
    <property type="component" value="Chromosome SCLO_1"/>
</dbReference>
<dbReference type="KEGG" id="sclo:SCLO_1002240"/>
<keyword evidence="3" id="KW-1185">Reference proteome</keyword>
<dbReference type="PANTHER" id="PTHR30437">
    <property type="entry name" value="TRANSCRIPTION ELONGATION FACTOR GREA"/>
    <property type="match status" value="1"/>
</dbReference>
<dbReference type="NCBIfam" id="NF004396">
    <property type="entry name" value="PRK05753.1"/>
    <property type="match status" value="1"/>
</dbReference>
<dbReference type="GO" id="GO:0070063">
    <property type="term" value="F:RNA polymerase binding"/>
    <property type="evidence" value="ECO:0007669"/>
    <property type="project" value="InterPro"/>
</dbReference>
<dbReference type="EMBL" id="AP017655">
    <property type="protein sequence ID" value="BAV63264.1"/>
    <property type="molecule type" value="Genomic_DNA"/>
</dbReference>
<dbReference type="GO" id="GO:0003677">
    <property type="term" value="F:DNA binding"/>
    <property type="evidence" value="ECO:0007669"/>
    <property type="project" value="InterPro"/>
</dbReference>
<evidence type="ECO:0000313" key="3">
    <source>
        <dbReference type="Proteomes" id="UP000218272"/>
    </source>
</evidence>
<dbReference type="InterPro" id="IPR001437">
    <property type="entry name" value="Tscrpt_elong_fac_GreA/B_C"/>
</dbReference>
<protein>
    <submittedName>
        <fullName evidence="2">Elongation factor GreAB</fullName>
    </submittedName>
</protein>
<sequence length="142" mass="15401">MTSPKHVARPPVHMIDTQADALSDLALRTEDRNPEVSGLLLEEITRATIYNAAKIPGDVVTMHARVEFVDESRGMPHIVELVWPGEADFAAGRLSILTPTGAGLIGLREGGSILWPDRDGHERRLTIVKVTQPGPVPGQNGR</sequence>
<dbReference type="Gene3D" id="3.10.50.30">
    <property type="entry name" value="Transcription elongation factor, GreA/GreB, C-terminal domain"/>
    <property type="match status" value="1"/>
</dbReference>
<organism evidence="2 3">
    <name type="scientific">Sphingobium cloacae</name>
    <dbReference type="NCBI Taxonomy" id="120107"/>
    <lineage>
        <taxon>Bacteria</taxon>
        <taxon>Pseudomonadati</taxon>
        <taxon>Pseudomonadota</taxon>
        <taxon>Alphaproteobacteria</taxon>
        <taxon>Sphingomonadales</taxon>
        <taxon>Sphingomonadaceae</taxon>
        <taxon>Sphingobium</taxon>
    </lineage>
</organism>
<gene>
    <name evidence="2" type="ORF">SCLO_1002240</name>
</gene>
<dbReference type="RefSeq" id="WP_066516577.1">
    <property type="nucleotide sequence ID" value="NZ_AP017655.1"/>
</dbReference>